<dbReference type="EC" id="2.1.1.265" evidence="3"/>
<dbReference type="EMBL" id="JBEPMK010000002">
    <property type="protein sequence ID" value="MET3644091.1"/>
    <property type="molecule type" value="Genomic_DNA"/>
</dbReference>
<dbReference type="Gene3D" id="3.40.50.150">
    <property type="entry name" value="Vaccinia Virus protein VP39"/>
    <property type="match status" value="1"/>
</dbReference>
<dbReference type="GO" id="GO:0032259">
    <property type="term" value="P:methylation"/>
    <property type="evidence" value="ECO:0007669"/>
    <property type="project" value="UniProtKB-KW"/>
</dbReference>
<dbReference type="PIRSF" id="PIRSF005215">
    <property type="entry name" value="TehB"/>
    <property type="match status" value="1"/>
</dbReference>
<dbReference type="InterPro" id="IPR029063">
    <property type="entry name" value="SAM-dependent_MTases_sf"/>
</dbReference>
<keyword evidence="3" id="KW-0808">Transferase</keyword>
<evidence type="ECO:0000313" key="3">
    <source>
        <dbReference type="EMBL" id="MET3644091.1"/>
    </source>
</evidence>
<dbReference type="PANTHER" id="PTHR43861">
    <property type="entry name" value="TRANS-ACONITATE 2-METHYLTRANSFERASE-RELATED"/>
    <property type="match status" value="1"/>
</dbReference>
<dbReference type="Pfam" id="PF09313">
    <property type="entry name" value="TehB-like"/>
    <property type="match status" value="1"/>
</dbReference>
<protein>
    <submittedName>
        <fullName evidence="3">Tellurite methyltransferase</fullName>
        <ecNumber evidence="3">2.1.1.265</ecNumber>
    </submittedName>
</protein>
<dbReference type="InterPro" id="IPR014710">
    <property type="entry name" value="RmlC-like_jellyroll"/>
</dbReference>
<dbReference type="InterPro" id="IPR014431">
    <property type="entry name" value="Tellurite-R_TehB-2"/>
</dbReference>
<dbReference type="InterPro" id="IPR004537">
    <property type="entry name" value="Tellurite-R_MeTrfase_TehB"/>
</dbReference>
<dbReference type="RefSeq" id="WP_253363588.1">
    <property type="nucleotide sequence ID" value="NZ_JALJXU010000002.1"/>
</dbReference>
<dbReference type="GO" id="GO:0008168">
    <property type="term" value="F:methyltransferase activity"/>
    <property type="evidence" value="ECO:0007669"/>
    <property type="project" value="UniProtKB-KW"/>
</dbReference>
<evidence type="ECO:0000259" key="2">
    <source>
        <dbReference type="Pfam" id="PF09313"/>
    </source>
</evidence>
<accession>A0ABV2JJK3</accession>
<dbReference type="CDD" id="cd02440">
    <property type="entry name" value="AdoMet_MTases"/>
    <property type="match status" value="1"/>
</dbReference>
<evidence type="ECO:0000313" key="4">
    <source>
        <dbReference type="Proteomes" id="UP001549055"/>
    </source>
</evidence>
<keyword evidence="4" id="KW-1185">Reference proteome</keyword>
<gene>
    <name evidence="3" type="ORF">ABID27_000713</name>
</gene>
<dbReference type="NCBIfam" id="TIGR00477">
    <property type="entry name" value="tehB"/>
    <property type="match status" value="1"/>
</dbReference>
<feature type="domain" description="Tellurite resistance methyltransferase TehB-like" evidence="1">
    <location>
        <begin position="90"/>
        <end position="282"/>
    </location>
</feature>
<dbReference type="NCBIfam" id="NF008992">
    <property type="entry name" value="PRK12335.1"/>
    <property type="match status" value="1"/>
</dbReference>
<dbReference type="Gene3D" id="2.60.120.10">
    <property type="entry name" value="Jelly Rolls"/>
    <property type="match status" value="1"/>
</dbReference>
<sequence length="287" mass="32897">MPELVAYKRMPVWNKETVPTEITHKHNTKVGTWGKIKVLKGQIKFEAISDDNEITDTFIFDRRLDIPMVEPQAWHRVTLLTDDTEFFVEFFCQPEDYFAKKYNYGRTHSEIIEAMEVVKAPGKVLDLGCGQGRNALYLAKKGFDVTAVDRNEVSLEMLATVLDAEDMDMNFGLYDINAANLSQTYDFILSTVVFMFLNPDAVPAIIKNMQESTAVGGYNLIVCAMDTEDAPCTMNFPFTFKAGELRDYYQDWEFIKYNEDFGHLHKVDENGNPIKLRFATMLAKKIN</sequence>
<dbReference type="NCBIfam" id="NF008405">
    <property type="entry name" value="PRK11207.1"/>
    <property type="match status" value="1"/>
</dbReference>
<proteinExistence type="predicted"/>
<keyword evidence="3" id="KW-0489">Methyltransferase</keyword>
<dbReference type="SUPFAM" id="SSF51197">
    <property type="entry name" value="Clavaminate synthase-like"/>
    <property type="match status" value="1"/>
</dbReference>
<dbReference type="InterPro" id="IPR015985">
    <property type="entry name" value="TehB-like_dom"/>
</dbReference>
<comment type="caution">
    <text evidence="3">The sequence shown here is derived from an EMBL/GenBank/DDBJ whole genome shotgun (WGS) entry which is preliminary data.</text>
</comment>
<evidence type="ECO:0000259" key="1">
    <source>
        <dbReference type="Pfam" id="PF03848"/>
    </source>
</evidence>
<organism evidence="3 4">
    <name type="scientific">Streptococcus gallinaceus</name>
    <dbReference type="NCBI Taxonomy" id="165758"/>
    <lineage>
        <taxon>Bacteria</taxon>
        <taxon>Bacillati</taxon>
        <taxon>Bacillota</taxon>
        <taxon>Bacilli</taxon>
        <taxon>Lactobacillales</taxon>
        <taxon>Streptococcaceae</taxon>
        <taxon>Streptococcus</taxon>
    </lineage>
</organism>
<dbReference type="SUPFAM" id="SSF53335">
    <property type="entry name" value="S-adenosyl-L-methionine-dependent methyltransferases"/>
    <property type="match status" value="1"/>
</dbReference>
<dbReference type="InterPro" id="IPR015392">
    <property type="entry name" value="TehB/YeaR-like_dom"/>
</dbReference>
<dbReference type="Pfam" id="PF03848">
    <property type="entry name" value="TehB"/>
    <property type="match status" value="1"/>
</dbReference>
<name>A0ABV2JJK3_9STRE</name>
<feature type="domain" description="TehB/YeaR-like" evidence="2">
    <location>
        <begin position="8"/>
        <end position="88"/>
    </location>
</feature>
<reference evidence="3 4" key="1">
    <citation type="submission" date="2024-06" db="EMBL/GenBank/DDBJ databases">
        <title>Genomic Encyclopedia of Type Strains, Phase IV (KMG-IV): sequencing the most valuable type-strain genomes for metagenomic binning, comparative biology and taxonomic classification.</title>
        <authorList>
            <person name="Goeker M."/>
        </authorList>
    </citation>
    <scope>NUCLEOTIDE SEQUENCE [LARGE SCALE GENOMIC DNA]</scope>
    <source>
        <strain evidence="3 4">DSM 15349</strain>
    </source>
</reference>
<dbReference type="Proteomes" id="UP001549055">
    <property type="component" value="Unassembled WGS sequence"/>
</dbReference>